<evidence type="ECO:0000313" key="5">
    <source>
        <dbReference type="EMBL" id="PXW63096.1"/>
    </source>
</evidence>
<dbReference type="CDD" id="cd01575">
    <property type="entry name" value="PBP1_GntR"/>
    <property type="match status" value="1"/>
</dbReference>
<accession>A0A2V3UD04</accession>
<dbReference type="SUPFAM" id="SSF47413">
    <property type="entry name" value="lambda repressor-like DNA-binding domains"/>
    <property type="match status" value="1"/>
</dbReference>
<evidence type="ECO:0000313" key="6">
    <source>
        <dbReference type="Proteomes" id="UP000248021"/>
    </source>
</evidence>
<dbReference type="InterPro" id="IPR046335">
    <property type="entry name" value="LacI/GalR-like_sensor"/>
</dbReference>
<evidence type="ECO:0000256" key="2">
    <source>
        <dbReference type="ARBA" id="ARBA00023125"/>
    </source>
</evidence>
<dbReference type="Proteomes" id="UP000248021">
    <property type="component" value="Unassembled WGS sequence"/>
</dbReference>
<evidence type="ECO:0000256" key="3">
    <source>
        <dbReference type="ARBA" id="ARBA00023163"/>
    </source>
</evidence>
<dbReference type="SMART" id="SM00354">
    <property type="entry name" value="HTH_LACI"/>
    <property type="match status" value="1"/>
</dbReference>
<dbReference type="InterPro" id="IPR028082">
    <property type="entry name" value="Peripla_BP_I"/>
</dbReference>
<name>A0A2V3UD04_9HYPH</name>
<keyword evidence="2" id="KW-0238">DNA-binding</keyword>
<dbReference type="PANTHER" id="PTHR30146">
    <property type="entry name" value="LACI-RELATED TRANSCRIPTIONAL REPRESSOR"/>
    <property type="match status" value="1"/>
</dbReference>
<evidence type="ECO:0000259" key="4">
    <source>
        <dbReference type="PROSITE" id="PS50932"/>
    </source>
</evidence>
<dbReference type="Pfam" id="PF00356">
    <property type="entry name" value="LacI"/>
    <property type="match status" value="1"/>
</dbReference>
<dbReference type="PANTHER" id="PTHR30146:SF33">
    <property type="entry name" value="TRANSCRIPTIONAL REGULATOR"/>
    <property type="match status" value="1"/>
</dbReference>
<gene>
    <name evidence="5" type="ORF">C7450_10211</name>
</gene>
<evidence type="ECO:0000256" key="1">
    <source>
        <dbReference type="ARBA" id="ARBA00023015"/>
    </source>
</evidence>
<protein>
    <submittedName>
        <fullName evidence="5">LacI family transcriptional regulator</fullName>
    </submittedName>
</protein>
<keyword evidence="3" id="KW-0804">Transcription</keyword>
<comment type="caution">
    <text evidence="5">The sequence shown here is derived from an EMBL/GenBank/DDBJ whole genome shotgun (WGS) entry which is preliminary data.</text>
</comment>
<sequence length="338" mass="35997">MEGRTGPVPVRLEDVAAAAGVSTITASRCISNPGRVSERTRKHVLKVANAMGYVPNLVASSLVSARSNVIGVVVPTLANPIHGMVLQGAADILEPAGYKLLLGNSHFHRHNELELVRTFLGHRVDGILLTGKDHAEECLDLLRRSGTPLVEMFDYNPNPLDMSVGSSNFDAGASLGQYLLARGRRHLAYVGHTGLDDSRMMGRLEGLRSVCALHDATPPRHYEITSDPGSGNGGEVVSTILRDAPEVDAVVFAGHQVAVGAIRHALDTGIDVPGRLAIAGFGESPIARWISPSLTTVQFPVRETGVEAGRLLLGRLQGQAPAQRAVRLSFEILSRESA</sequence>
<keyword evidence="1" id="KW-0805">Transcription regulation</keyword>
<dbReference type="EMBL" id="QJJK01000002">
    <property type="protein sequence ID" value="PXW63096.1"/>
    <property type="molecule type" value="Genomic_DNA"/>
</dbReference>
<dbReference type="GO" id="GO:0000976">
    <property type="term" value="F:transcription cis-regulatory region binding"/>
    <property type="evidence" value="ECO:0007669"/>
    <property type="project" value="TreeGrafter"/>
</dbReference>
<dbReference type="PROSITE" id="PS50932">
    <property type="entry name" value="HTH_LACI_2"/>
    <property type="match status" value="1"/>
</dbReference>
<dbReference type="SUPFAM" id="SSF53822">
    <property type="entry name" value="Periplasmic binding protein-like I"/>
    <property type="match status" value="1"/>
</dbReference>
<organism evidence="5 6">
    <name type="scientific">Chelatococcus asaccharovorans</name>
    <dbReference type="NCBI Taxonomy" id="28210"/>
    <lineage>
        <taxon>Bacteria</taxon>
        <taxon>Pseudomonadati</taxon>
        <taxon>Pseudomonadota</taxon>
        <taxon>Alphaproteobacteria</taxon>
        <taxon>Hyphomicrobiales</taxon>
        <taxon>Chelatococcaceae</taxon>
        <taxon>Chelatococcus</taxon>
    </lineage>
</organism>
<dbReference type="InterPro" id="IPR010982">
    <property type="entry name" value="Lambda_DNA-bd_dom_sf"/>
</dbReference>
<keyword evidence="6" id="KW-1185">Reference proteome</keyword>
<dbReference type="Gene3D" id="3.40.50.2300">
    <property type="match status" value="2"/>
</dbReference>
<dbReference type="Gene3D" id="1.10.260.40">
    <property type="entry name" value="lambda repressor-like DNA-binding domains"/>
    <property type="match status" value="1"/>
</dbReference>
<dbReference type="GO" id="GO:0003700">
    <property type="term" value="F:DNA-binding transcription factor activity"/>
    <property type="evidence" value="ECO:0007669"/>
    <property type="project" value="TreeGrafter"/>
</dbReference>
<feature type="domain" description="HTH lacI-type" evidence="4">
    <location>
        <begin position="10"/>
        <end position="64"/>
    </location>
</feature>
<dbReference type="Pfam" id="PF13377">
    <property type="entry name" value="Peripla_BP_3"/>
    <property type="match status" value="1"/>
</dbReference>
<proteinExistence type="predicted"/>
<dbReference type="InterPro" id="IPR000843">
    <property type="entry name" value="HTH_LacI"/>
</dbReference>
<dbReference type="AlphaFoldDB" id="A0A2V3UD04"/>
<dbReference type="CDD" id="cd01392">
    <property type="entry name" value="HTH_LacI"/>
    <property type="match status" value="1"/>
</dbReference>
<reference evidence="5 6" key="1">
    <citation type="submission" date="2018-05" db="EMBL/GenBank/DDBJ databases">
        <title>Genomic Encyclopedia of Type Strains, Phase IV (KMG-IV): sequencing the most valuable type-strain genomes for metagenomic binning, comparative biology and taxonomic classification.</title>
        <authorList>
            <person name="Goeker M."/>
        </authorList>
    </citation>
    <scope>NUCLEOTIDE SEQUENCE [LARGE SCALE GENOMIC DNA]</scope>
    <source>
        <strain evidence="5 6">DSM 6462</strain>
    </source>
</reference>